<dbReference type="OrthoDB" id="5844348at2759"/>
<dbReference type="EMBL" id="OV696695">
    <property type="protein sequence ID" value="CAH1239166.1"/>
    <property type="molecule type" value="Genomic_DNA"/>
</dbReference>
<dbReference type="InterPro" id="IPR000477">
    <property type="entry name" value="RT_dom"/>
</dbReference>
<dbReference type="Pfam" id="PF00078">
    <property type="entry name" value="RVT_1"/>
    <property type="match status" value="1"/>
</dbReference>
<evidence type="ECO:0000259" key="1">
    <source>
        <dbReference type="PROSITE" id="PS50878"/>
    </source>
</evidence>
<name>A0A8J9YRM7_BRALA</name>
<dbReference type="CDD" id="cd01650">
    <property type="entry name" value="RT_nLTR_like"/>
    <property type="match status" value="1"/>
</dbReference>
<keyword evidence="3" id="KW-1185">Reference proteome</keyword>
<dbReference type="InterPro" id="IPR043502">
    <property type="entry name" value="DNA/RNA_pol_sf"/>
</dbReference>
<dbReference type="PANTHER" id="PTHR47510">
    <property type="entry name" value="REVERSE TRANSCRIPTASE DOMAIN-CONTAINING PROTEIN"/>
    <property type="match status" value="1"/>
</dbReference>
<organism evidence="2 3">
    <name type="scientific">Branchiostoma lanceolatum</name>
    <name type="common">Common lancelet</name>
    <name type="synonym">Amphioxus lanceolatum</name>
    <dbReference type="NCBI Taxonomy" id="7740"/>
    <lineage>
        <taxon>Eukaryota</taxon>
        <taxon>Metazoa</taxon>
        <taxon>Chordata</taxon>
        <taxon>Cephalochordata</taxon>
        <taxon>Leptocardii</taxon>
        <taxon>Amphioxiformes</taxon>
        <taxon>Branchiostomatidae</taxon>
        <taxon>Branchiostoma</taxon>
    </lineage>
</organism>
<evidence type="ECO:0000313" key="2">
    <source>
        <dbReference type="EMBL" id="CAH1239166.1"/>
    </source>
</evidence>
<protein>
    <submittedName>
        <fullName evidence="2">Hypp5743 protein</fullName>
    </submittedName>
</protein>
<dbReference type="PROSITE" id="PS50878">
    <property type="entry name" value="RT_POL"/>
    <property type="match status" value="1"/>
</dbReference>
<dbReference type="PANTHER" id="PTHR47510:SF3">
    <property type="entry name" value="ENDO_EXONUCLEASE_PHOSPHATASE DOMAIN-CONTAINING PROTEIN"/>
    <property type="match status" value="1"/>
</dbReference>
<dbReference type="Proteomes" id="UP000838412">
    <property type="component" value="Chromosome 10"/>
</dbReference>
<reference evidence="2" key="1">
    <citation type="submission" date="2022-01" db="EMBL/GenBank/DDBJ databases">
        <authorList>
            <person name="Braso-Vives M."/>
        </authorList>
    </citation>
    <scope>NUCLEOTIDE SEQUENCE</scope>
</reference>
<proteinExistence type="predicted"/>
<evidence type="ECO:0000313" key="3">
    <source>
        <dbReference type="Proteomes" id="UP000838412"/>
    </source>
</evidence>
<dbReference type="SUPFAM" id="SSF56672">
    <property type="entry name" value="DNA/RNA polymerases"/>
    <property type="match status" value="1"/>
</dbReference>
<gene>
    <name evidence="2" type="primary">Hypp5743</name>
    <name evidence="2" type="ORF">BLAG_LOCUS3530</name>
</gene>
<dbReference type="AlphaFoldDB" id="A0A8J9YRM7"/>
<feature type="domain" description="Reverse transcriptase" evidence="1">
    <location>
        <begin position="512"/>
        <end position="682"/>
    </location>
</feature>
<accession>A0A8J9YRM7</accession>
<sequence length="682" mass="77850">MVTGWLIVTGWLQKVYYLAPQKPLQSLQRRLPRTEIAVKITVEVKKRAAANLFAPSGALADDDLVEQMDPDAPCPIGKPSNIARTVNRHRQKLRPADPTDMDFEFDESFIPDSFYRGEVTVGTSRHFVFASDDQLAKLSDMVKWYVDGTFKVVKEPFKQLFGFHGFLKSGKKMKQVPLVLVLMSSQRGPDYEEIIRYVVQLLPKPPCVREVVLDFEKGVWNAFHACLPRVVIHGCAFHWSQAVLRHAKDHLGLQRAYIYDKGTRSFIRLVLARPFLPSEHIVPMFLRLQRKASTPALRALMDYVDSTWIGSRLQPPSSWSVFWRTVRTNNDSLLPFKRGKVTSRDKEWITPRIKGLIRERQKAFMSGDTTSFKRLRNKIQHYMKTAKRSFYEKEVDHLKHGDTRKWYSLVKSLMGAPKKREGSLPTPGIDCDSLSEHFSSVWSNVTRDIPSTADVSDQLSTGSLPELSIGQVKLQLKKLNPRKATGDDHIPIWILTTFHEELAPVLCNIYNSCLQQGIFPEQWKSELVVPVPKTSKPKGPEEYRRISLTSCLGKVLESFVRVLLQRDTDHLIHGSQHGFRPGRSTVSALNHITQTWHDALNNKPKMDVHVSFIDFSRAFDTIDHGSLLHSLAIMGVRRDLWCCLRSYLSDRVQRVRWGSRVSSPRPVLAGTPQGGIICLSWL</sequence>